<evidence type="ECO:0000313" key="3">
    <source>
        <dbReference type="Proteomes" id="UP000225706"/>
    </source>
</evidence>
<accession>A0A2B4RTP7</accession>
<keyword evidence="3" id="KW-1185">Reference proteome</keyword>
<protein>
    <recommendedName>
        <fullName evidence="4">Sushi domain-containing protein</fullName>
    </recommendedName>
</protein>
<comment type="caution">
    <text evidence="2">The sequence shown here is derived from an EMBL/GenBank/DDBJ whole genome shotgun (WGS) entry which is preliminary data.</text>
</comment>
<dbReference type="AlphaFoldDB" id="A0A2B4RTP7"/>
<gene>
    <name evidence="2" type="ORF">AWC38_SpisGene15019</name>
</gene>
<evidence type="ECO:0000313" key="2">
    <source>
        <dbReference type="EMBL" id="PFX20536.1"/>
    </source>
</evidence>
<organism evidence="2 3">
    <name type="scientific">Stylophora pistillata</name>
    <name type="common">Smooth cauliflower coral</name>
    <dbReference type="NCBI Taxonomy" id="50429"/>
    <lineage>
        <taxon>Eukaryota</taxon>
        <taxon>Metazoa</taxon>
        <taxon>Cnidaria</taxon>
        <taxon>Anthozoa</taxon>
        <taxon>Hexacorallia</taxon>
        <taxon>Scleractinia</taxon>
        <taxon>Astrocoeniina</taxon>
        <taxon>Pocilloporidae</taxon>
        <taxon>Stylophora</taxon>
    </lineage>
</organism>
<proteinExistence type="predicted"/>
<sequence length="104" mass="11695">MKIMKGYLEIFAVFSYLTVVYAGGDIGNDHVTPPPKPAHGKLRCLHFAGTDYVCMVKCDPPYVPERPIPASYDYRDGKWTTVPLVDSNGKPFVFPWPNCIQESK</sequence>
<dbReference type="Proteomes" id="UP000225706">
    <property type="component" value="Unassembled WGS sequence"/>
</dbReference>
<name>A0A2B4RTP7_STYPI</name>
<keyword evidence="1" id="KW-0732">Signal</keyword>
<evidence type="ECO:0000256" key="1">
    <source>
        <dbReference type="SAM" id="SignalP"/>
    </source>
</evidence>
<dbReference type="EMBL" id="LSMT01000313">
    <property type="protein sequence ID" value="PFX20536.1"/>
    <property type="molecule type" value="Genomic_DNA"/>
</dbReference>
<feature type="signal peptide" evidence="1">
    <location>
        <begin position="1"/>
        <end position="22"/>
    </location>
</feature>
<reference evidence="3" key="1">
    <citation type="journal article" date="2017" name="bioRxiv">
        <title>Comparative analysis of the genomes of Stylophora pistillata and Acropora digitifera provides evidence for extensive differences between species of corals.</title>
        <authorList>
            <person name="Voolstra C.R."/>
            <person name="Li Y."/>
            <person name="Liew Y.J."/>
            <person name="Baumgarten S."/>
            <person name="Zoccola D."/>
            <person name="Flot J.-F."/>
            <person name="Tambutte S."/>
            <person name="Allemand D."/>
            <person name="Aranda M."/>
        </authorList>
    </citation>
    <scope>NUCLEOTIDE SEQUENCE [LARGE SCALE GENOMIC DNA]</scope>
</reference>
<feature type="chain" id="PRO_5012111979" description="Sushi domain-containing protein" evidence="1">
    <location>
        <begin position="23"/>
        <end position="104"/>
    </location>
</feature>
<evidence type="ECO:0008006" key="4">
    <source>
        <dbReference type="Google" id="ProtNLM"/>
    </source>
</evidence>